<dbReference type="PANTHER" id="PTHR15462">
    <property type="entry name" value="SERINE PROTEASE"/>
    <property type="match status" value="1"/>
</dbReference>
<dbReference type="InterPro" id="IPR043504">
    <property type="entry name" value="Peptidase_S1_PA_chymotrypsin"/>
</dbReference>
<dbReference type="PANTHER" id="PTHR15462:SF8">
    <property type="entry name" value="SERINE PROTEASE"/>
    <property type="match status" value="1"/>
</dbReference>
<evidence type="ECO:0008006" key="4">
    <source>
        <dbReference type="Google" id="ProtNLM"/>
    </source>
</evidence>
<protein>
    <recommendedName>
        <fullName evidence="4">Serine protease</fullName>
    </recommendedName>
</protein>
<evidence type="ECO:0000313" key="3">
    <source>
        <dbReference type="Proteomes" id="UP001174932"/>
    </source>
</evidence>
<dbReference type="Proteomes" id="UP001174932">
    <property type="component" value="Unassembled WGS sequence"/>
</dbReference>
<sequence>MKKNADRNAFLEKMQFSFTYHDELLQADFTDYSLSMADTDFSARYSINKYPYNSVPLIEFTVKGQSSFGVCSGVVVGPHTVLTASHGMFPGGKTADNWELFMRYSQNHYPDPDSPASVDGRSRIHYYNVGRDGTMTRAESEWDYAVINTKHKFNSWFGIMTEYSGGKAHMTGYPSTLHGVQQDTRGSVDRNSNYDVLDYLNFHAVGGNSGGPIWVDRDPGKGVEPYVVGLCSTTSWATLITNDVLKQIRAWVKQDGYSFGRQAEQDHGRKVLAASEDDQFDFAAPAPANDNDGPIELDFGLPAIDDVASILAGF</sequence>
<organism evidence="2 3">
    <name type="scientific">Rhizobium alvei</name>
    <dbReference type="NCBI Taxonomy" id="1132659"/>
    <lineage>
        <taxon>Bacteria</taxon>
        <taxon>Pseudomonadati</taxon>
        <taxon>Pseudomonadota</taxon>
        <taxon>Alphaproteobacteria</taxon>
        <taxon>Hyphomicrobiales</taxon>
        <taxon>Rhizobiaceae</taxon>
        <taxon>Rhizobium/Agrobacterium group</taxon>
        <taxon>Rhizobium</taxon>
    </lineage>
</organism>
<reference evidence="2" key="2">
    <citation type="submission" date="2023-07" db="EMBL/GenBank/DDBJ databases">
        <authorList>
            <person name="Shen H."/>
        </authorList>
    </citation>
    <scope>NUCLEOTIDE SEQUENCE</scope>
    <source>
        <strain evidence="2">TNR-22</strain>
    </source>
</reference>
<dbReference type="RefSeq" id="WP_304375388.1">
    <property type="nucleotide sequence ID" value="NZ_JAUOZU010000005.1"/>
</dbReference>
<dbReference type="PROSITE" id="PS00672">
    <property type="entry name" value="V8_HIS"/>
    <property type="match status" value="1"/>
</dbReference>
<accession>A0ABT8YIG1</accession>
<dbReference type="Gene3D" id="2.40.10.10">
    <property type="entry name" value="Trypsin-like serine proteases"/>
    <property type="match status" value="2"/>
</dbReference>
<proteinExistence type="predicted"/>
<name>A0ABT8YIG1_9HYPH</name>
<dbReference type="SUPFAM" id="SSF50494">
    <property type="entry name" value="Trypsin-like serine proteases"/>
    <property type="match status" value="1"/>
</dbReference>
<evidence type="ECO:0000313" key="2">
    <source>
        <dbReference type="EMBL" id="MDO6963481.1"/>
    </source>
</evidence>
<evidence type="ECO:0000256" key="1">
    <source>
        <dbReference type="ARBA" id="ARBA00022729"/>
    </source>
</evidence>
<gene>
    <name evidence="2" type="ORF">Q4481_05905</name>
</gene>
<dbReference type="InterPro" id="IPR009003">
    <property type="entry name" value="Peptidase_S1_PA"/>
</dbReference>
<comment type="caution">
    <text evidence="2">The sequence shown here is derived from an EMBL/GenBank/DDBJ whole genome shotgun (WGS) entry which is preliminary data.</text>
</comment>
<keyword evidence="3" id="KW-1185">Reference proteome</keyword>
<keyword evidence="1" id="KW-0732">Signal</keyword>
<dbReference type="EMBL" id="JAUOZU010000005">
    <property type="protein sequence ID" value="MDO6963481.1"/>
    <property type="molecule type" value="Genomic_DNA"/>
</dbReference>
<dbReference type="InterPro" id="IPR050966">
    <property type="entry name" value="Glutamyl_endopeptidase"/>
</dbReference>
<reference evidence="2" key="1">
    <citation type="journal article" date="2015" name="Int. J. Syst. Evol. Microbiol.">
        <title>Rhizobium alvei sp. nov., isolated from a freshwater river.</title>
        <authorList>
            <person name="Sheu S.Y."/>
            <person name="Huang H.W."/>
            <person name="Young C.C."/>
            <person name="Chen W.M."/>
        </authorList>
    </citation>
    <scope>NUCLEOTIDE SEQUENCE</scope>
    <source>
        <strain evidence="2">TNR-22</strain>
    </source>
</reference>
<dbReference type="InterPro" id="IPR028301">
    <property type="entry name" value="V8_his_AS"/>
</dbReference>